<dbReference type="GO" id="GO:0046872">
    <property type="term" value="F:metal ion binding"/>
    <property type="evidence" value="ECO:0007669"/>
    <property type="project" value="UniProtKB-KW"/>
</dbReference>
<organism evidence="4 5">
    <name type="scientific">Taishania pollutisoli</name>
    <dbReference type="NCBI Taxonomy" id="2766479"/>
    <lineage>
        <taxon>Bacteria</taxon>
        <taxon>Pseudomonadati</taxon>
        <taxon>Bacteroidota</taxon>
        <taxon>Flavobacteriia</taxon>
        <taxon>Flavobacteriales</taxon>
        <taxon>Crocinitomicaceae</taxon>
        <taxon>Taishania</taxon>
    </lineage>
</organism>
<name>A0A8J6U1Q0_9FLAO</name>
<accession>A0A8J6U1Q0</accession>
<keyword evidence="2" id="KW-0378">Hydrolase</keyword>
<evidence type="ECO:0000256" key="1">
    <source>
        <dbReference type="ARBA" id="ARBA00022723"/>
    </source>
</evidence>
<dbReference type="SUPFAM" id="SSF88713">
    <property type="entry name" value="Glycoside hydrolase/deacetylase"/>
    <property type="match status" value="1"/>
</dbReference>
<reference evidence="4" key="1">
    <citation type="submission" date="2020-09" db="EMBL/GenBank/DDBJ databases">
        <title>Taishania pollutisoli gen. nov., sp. nov., Isolated from Tetrabromobisphenol A-Contaminated Soil.</title>
        <authorList>
            <person name="Chen Q."/>
        </authorList>
    </citation>
    <scope>NUCLEOTIDE SEQUENCE</scope>
    <source>
        <strain evidence="4">CZZ-1</strain>
    </source>
</reference>
<dbReference type="CDD" id="cd10917">
    <property type="entry name" value="CE4_NodB_like_6s_7s"/>
    <property type="match status" value="1"/>
</dbReference>
<dbReference type="Pfam" id="PF01522">
    <property type="entry name" value="Polysacc_deac_1"/>
    <property type="match status" value="1"/>
</dbReference>
<feature type="domain" description="NodB homology" evidence="3">
    <location>
        <begin position="24"/>
        <end position="197"/>
    </location>
</feature>
<proteinExistence type="predicted"/>
<dbReference type="PANTHER" id="PTHR10587">
    <property type="entry name" value="GLYCOSYL TRANSFERASE-RELATED"/>
    <property type="match status" value="1"/>
</dbReference>
<sequence length="200" mass="23544">MHRSPKLLHKLFPARIWGISVSDKSVFLTFDDGPHPEITSWVLDFLKEKNIRATFFCVGENVERFPDLYRRLLDEGHRTGNHTMKHLNGMKTDKKTYLHSILETEKQVKSNLFRPPYGRLNRKMDKLLTQRFKIIMWTWLSKDYDASIPVDSIIKAAESIQPGDILVFHDNLKSKERLQKLLPPIVERLLAENYLFRVID</sequence>
<dbReference type="GO" id="GO:0005975">
    <property type="term" value="P:carbohydrate metabolic process"/>
    <property type="evidence" value="ECO:0007669"/>
    <property type="project" value="InterPro"/>
</dbReference>
<protein>
    <submittedName>
        <fullName evidence="4">Polysaccharide deacetylase family protein</fullName>
    </submittedName>
</protein>
<dbReference type="Proteomes" id="UP000652681">
    <property type="component" value="Unassembled WGS sequence"/>
</dbReference>
<gene>
    <name evidence="4" type="ORF">H9Y05_02875</name>
</gene>
<dbReference type="EMBL" id="JACVEL010000001">
    <property type="protein sequence ID" value="MBC9811410.1"/>
    <property type="molecule type" value="Genomic_DNA"/>
</dbReference>
<dbReference type="RefSeq" id="WP_163490603.1">
    <property type="nucleotide sequence ID" value="NZ_JACVEL010000001.1"/>
</dbReference>
<dbReference type="InterPro" id="IPR050248">
    <property type="entry name" value="Polysacc_deacetylase_ArnD"/>
</dbReference>
<dbReference type="AlphaFoldDB" id="A0A8J6U1Q0"/>
<dbReference type="InterPro" id="IPR011330">
    <property type="entry name" value="Glyco_hydro/deAcase_b/a-brl"/>
</dbReference>
<dbReference type="GO" id="GO:0016810">
    <property type="term" value="F:hydrolase activity, acting on carbon-nitrogen (but not peptide) bonds"/>
    <property type="evidence" value="ECO:0007669"/>
    <property type="project" value="InterPro"/>
</dbReference>
<dbReference type="PANTHER" id="PTHR10587:SF133">
    <property type="entry name" value="CHITIN DEACETYLASE 1-RELATED"/>
    <property type="match status" value="1"/>
</dbReference>
<dbReference type="GO" id="GO:0016020">
    <property type="term" value="C:membrane"/>
    <property type="evidence" value="ECO:0007669"/>
    <property type="project" value="TreeGrafter"/>
</dbReference>
<keyword evidence="5" id="KW-1185">Reference proteome</keyword>
<dbReference type="PROSITE" id="PS51677">
    <property type="entry name" value="NODB"/>
    <property type="match status" value="1"/>
</dbReference>
<comment type="caution">
    <text evidence="4">The sequence shown here is derived from an EMBL/GenBank/DDBJ whole genome shotgun (WGS) entry which is preliminary data.</text>
</comment>
<evidence type="ECO:0000256" key="2">
    <source>
        <dbReference type="ARBA" id="ARBA00022801"/>
    </source>
</evidence>
<evidence type="ECO:0000259" key="3">
    <source>
        <dbReference type="PROSITE" id="PS51677"/>
    </source>
</evidence>
<dbReference type="InterPro" id="IPR002509">
    <property type="entry name" value="NODB_dom"/>
</dbReference>
<evidence type="ECO:0000313" key="5">
    <source>
        <dbReference type="Proteomes" id="UP000652681"/>
    </source>
</evidence>
<evidence type="ECO:0000313" key="4">
    <source>
        <dbReference type="EMBL" id="MBC9811410.1"/>
    </source>
</evidence>
<keyword evidence="1" id="KW-0479">Metal-binding</keyword>
<dbReference type="Gene3D" id="3.20.20.370">
    <property type="entry name" value="Glycoside hydrolase/deacetylase"/>
    <property type="match status" value="1"/>
</dbReference>